<evidence type="ECO:0000256" key="1">
    <source>
        <dbReference type="SAM" id="MobiDB-lite"/>
    </source>
</evidence>
<protein>
    <submittedName>
        <fullName evidence="2">Uncharacterized protein</fullName>
    </submittedName>
</protein>
<evidence type="ECO:0000313" key="3">
    <source>
        <dbReference type="Proteomes" id="UP001500051"/>
    </source>
</evidence>
<name>A0ABP7DJR3_9ACTN</name>
<organism evidence="2 3">
    <name type="scientific">Microlunatus aurantiacus</name>
    <dbReference type="NCBI Taxonomy" id="446786"/>
    <lineage>
        <taxon>Bacteria</taxon>
        <taxon>Bacillati</taxon>
        <taxon>Actinomycetota</taxon>
        <taxon>Actinomycetes</taxon>
        <taxon>Propionibacteriales</taxon>
        <taxon>Propionibacteriaceae</taxon>
        <taxon>Microlunatus</taxon>
    </lineage>
</organism>
<keyword evidence="3" id="KW-1185">Reference proteome</keyword>
<comment type="caution">
    <text evidence="2">The sequence shown here is derived from an EMBL/GenBank/DDBJ whole genome shotgun (WGS) entry which is preliminary data.</text>
</comment>
<accession>A0ABP7DJR3</accession>
<feature type="region of interest" description="Disordered" evidence="1">
    <location>
        <begin position="1"/>
        <end position="103"/>
    </location>
</feature>
<gene>
    <name evidence="2" type="ORF">GCM10022204_25610</name>
</gene>
<proteinExistence type="predicted"/>
<dbReference type="Proteomes" id="UP001500051">
    <property type="component" value="Unassembled WGS sequence"/>
</dbReference>
<evidence type="ECO:0000313" key="2">
    <source>
        <dbReference type="EMBL" id="GAA3706642.1"/>
    </source>
</evidence>
<feature type="compositionally biased region" description="Low complexity" evidence="1">
    <location>
        <begin position="45"/>
        <end position="58"/>
    </location>
</feature>
<reference evidence="3" key="1">
    <citation type="journal article" date="2019" name="Int. J. Syst. Evol. Microbiol.">
        <title>The Global Catalogue of Microorganisms (GCM) 10K type strain sequencing project: providing services to taxonomists for standard genome sequencing and annotation.</title>
        <authorList>
            <consortium name="The Broad Institute Genomics Platform"/>
            <consortium name="The Broad Institute Genome Sequencing Center for Infectious Disease"/>
            <person name="Wu L."/>
            <person name="Ma J."/>
        </authorList>
    </citation>
    <scope>NUCLEOTIDE SEQUENCE [LARGE SCALE GENOMIC DNA]</scope>
    <source>
        <strain evidence="3">JCM 16548</strain>
    </source>
</reference>
<dbReference type="RefSeq" id="WP_344812754.1">
    <property type="nucleotide sequence ID" value="NZ_BAAAYX010000009.1"/>
</dbReference>
<dbReference type="EMBL" id="BAAAYX010000009">
    <property type="protein sequence ID" value="GAA3706642.1"/>
    <property type="molecule type" value="Genomic_DNA"/>
</dbReference>
<sequence length="103" mass="10232">MTDTPQADDRTDDVQPPEPIGVRNNPESRAADAQTTSRVARASDGGAPPREAPAAGELPETEDGGAASGNPVAGVTISEDDLEDAVSGDTGPTGDEGPAVGHA</sequence>